<dbReference type="Pfam" id="PF07238">
    <property type="entry name" value="PilZ"/>
    <property type="match status" value="1"/>
</dbReference>
<dbReference type="InterPro" id="IPR009875">
    <property type="entry name" value="PilZ_domain"/>
</dbReference>
<dbReference type="GO" id="GO:0004888">
    <property type="term" value="F:transmembrane signaling receptor activity"/>
    <property type="evidence" value="ECO:0007669"/>
    <property type="project" value="InterPro"/>
</dbReference>
<dbReference type="PANTHER" id="PTHR32089">
    <property type="entry name" value="METHYL-ACCEPTING CHEMOTAXIS PROTEIN MCPB"/>
    <property type="match status" value="1"/>
</dbReference>
<evidence type="ECO:0000256" key="5">
    <source>
        <dbReference type="ARBA" id="ARBA00022989"/>
    </source>
</evidence>
<keyword evidence="16" id="KW-1185">Reference proteome</keyword>
<dbReference type="SUPFAM" id="SSF141371">
    <property type="entry name" value="PilZ domain-like"/>
    <property type="match status" value="1"/>
</dbReference>
<dbReference type="InterPro" id="IPR004090">
    <property type="entry name" value="Chemotax_Me-accpt_rcpt"/>
</dbReference>
<evidence type="ECO:0000256" key="3">
    <source>
        <dbReference type="ARBA" id="ARBA00022519"/>
    </source>
</evidence>
<reference evidence="15 16" key="1">
    <citation type="submission" date="2015-01" db="EMBL/GenBank/DDBJ databases">
        <title>Genome Sequence of Magnetospirillum magnetotacticum Strain MS-1.</title>
        <authorList>
            <person name="Marinov G.K."/>
            <person name="Smalley M.D."/>
            <person name="DeSalvo G."/>
        </authorList>
    </citation>
    <scope>NUCLEOTIDE SEQUENCE [LARGE SCALE GENOMIC DNA]</scope>
    <source>
        <strain evidence="15 16">MS-1</strain>
    </source>
</reference>
<dbReference type="InterPro" id="IPR000727">
    <property type="entry name" value="T_SNARE_dom"/>
</dbReference>
<dbReference type="SMART" id="SM00283">
    <property type="entry name" value="MA"/>
    <property type="match status" value="1"/>
</dbReference>
<evidence type="ECO:0000256" key="1">
    <source>
        <dbReference type="ARBA" id="ARBA00004429"/>
    </source>
</evidence>
<organism evidence="15 16">
    <name type="scientific">Paramagnetospirillum magnetotacticum MS-1</name>
    <dbReference type="NCBI Taxonomy" id="272627"/>
    <lineage>
        <taxon>Bacteria</taxon>
        <taxon>Pseudomonadati</taxon>
        <taxon>Pseudomonadota</taxon>
        <taxon>Alphaproteobacteria</taxon>
        <taxon>Rhodospirillales</taxon>
        <taxon>Magnetospirillaceae</taxon>
        <taxon>Paramagnetospirillum</taxon>
    </lineage>
</organism>
<feature type="domain" description="T-SNARE coiled-coil homology" evidence="13">
    <location>
        <begin position="457"/>
        <end position="519"/>
    </location>
</feature>
<evidence type="ECO:0000256" key="7">
    <source>
        <dbReference type="ARBA" id="ARBA00023224"/>
    </source>
</evidence>
<evidence type="ECO:0000256" key="4">
    <source>
        <dbReference type="ARBA" id="ARBA00022692"/>
    </source>
</evidence>
<dbReference type="InterPro" id="IPR003660">
    <property type="entry name" value="HAMP_dom"/>
</dbReference>
<keyword evidence="4 11" id="KW-0812">Transmembrane</keyword>
<dbReference type="CDD" id="cd06225">
    <property type="entry name" value="HAMP"/>
    <property type="match status" value="1"/>
</dbReference>
<accession>A0A0C2YG24</accession>
<dbReference type="STRING" id="272627.CCC_02129"/>
<evidence type="ECO:0000256" key="11">
    <source>
        <dbReference type="SAM" id="Phobius"/>
    </source>
</evidence>
<dbReference type="PROSITE" id="PS50192">
    <property type="entry name" value="T_SNARE"/>
    <property type="match status" value="1"/>
</dbReference>
<gene>
    <name evidence="15" type="ORF">CCC_02129</name>
</gene>
<dbReference type="OrthoDB" id="2489132at2"/>
<sequence length="655" mass="69352">MSGRTISLRFRLLAIPALAALGLLAFAVVTVLTVRNGQLETRRVQIHSVVESAMKIAEAYHGKAKKGEMTEDAAKTAALVAIGMIRFDGDNYLWVNDLEGNLLMHPFRPKEVGKSMLEVKDSAGKFIYRAFVAAGRDGGGLVEYVGRRPGADSYDSPKLAQIIPYTPWGWGIGTGVYIDDVEAVTRAAVVKVGLIALVILGIVSGVSAWIGMRIGSRVHRQAETMLHLAEGDLDVEVEQDGIRDEIGEIAEAVAVFKRNAIEKRRLEEANLADQEARNRRQEAIERLTADFNQSVEGVLHSVSTSTSQLRVSAESLSHVADGTSRNASSVAAAAEQASVNVETVAAAAEEMSASQGEIAGQVARSSEVAERAAHDVRHIDEIVQGLSAATGRIGDIAGIINDIAAQTNLLALNATIEAARAGEAGKGFAVVANEVKNLANQTARATEEIGIHIKAVQDVSQETAEAVRAIGETIATVHETATAIAAAVEEQSAATNEIARNVHEASIGTRSVTETISEVSAGAGTTGDSAKALFDTANELNSRTSELTSEIKDFLAALHQTGNRRQFERFSVSITATVDGRSCRTQDLSAGGACLDVDLGLQSGTRVSVSLDGGELILARVVDVEGGRTHLQFALDARTQAGLEGRLDGWRRQAA</sequence>
<keyword evidence="2" id="KW-1003">Cell membrane</keyword>
<evidence type="ECO:0000256" key="10">
    <source>
        <dbReference type="SAM" id="Coils"/>
    </source>
</evidence>
<dbReference type="InterPro" id="IPR033480">
    <property type="entry name" value="sCache_2"/>
</dbReference>
<dbReference type="GO" id="GO:0007165">
    <property type="term" value="P:signal transduction"/>
    <property type="evidence" value="ECO:0007669"/>
    <property type="project" value="UniProtKB-KW"/>
</dbReference>
<evidence type="ECO:0000256" key="8">
    <source>
        <dbReference type="ARBA" id="ARBA00029447"/>
    </source>
</evidence>
<comment type="similarity">
    <text evidence="8">Belongs to the methyl-accepting chemotaxis (MCP) protein family.</text>
</comment>
<dbReference type="Gene3D" id="2.40.10.220">
    <property type="entry name" value="predicted glycosyltransferase like domains"/>
    <property type="match status" value="1"/>
</dbReference>
<evidence type="ECO:0000259" key="14">
    <source>
        <dbReference type="PROSITE" id="PS50885"/>
    </source>
</evidence>
<dbReference type="SMART" id="SM00304">
    <property type="entry name" value="HAMP"/>
    <property type="match status" value="1"/>
</dbReference>
<dbReference type="Gene3D" id="6.10.340.10">
    <property type="match status" value="1"/>
</dbReference>
<dbReference type="SMART" id="SM01049">
    <property type="entry name" value="Cache_2"/>
    <property type="match status" value="1"/>
</dbReference>
<dbReference type="Proteomes" id="UP000031971">
    <property type="component" value="Unassembled WGS sequence"/>
</dbReference>
<evidence type="ECO:0000313" key="16">
    <source>
        <dbReference type="Proteomes" id="UP000031971"/>
    </source>
</evidence>
<dbReference type="Gene3D" id="1.10.287.950">
    <property type="entry name" value="Methyl-accepting chemotaxis protein"/>
    <property type="match status" value="1"/>
</dbReference>
<dbReference type="PROSITE" id="PS50885">
    <property type="entry name" value="HAMP"/>
    <property type="match status" value="1"/>
</dbReference>
<dbReference type="Pfam" id="PF00672">
    <property type="entry name" value="HAMP"/>
    <property type="match status" value="1"/>
</dbReference>
<dbReference type="PROSITE" id="PS50111">
    <property type="entry name" value="CHEMOTAXIS_TRANSDUC_2"/>
    <property type="match status" value="1"/>
</dbReference>
<dbReference type="GO" id="GO:0006935">
    <property type="term" value="P:chemotaxis"/>
    <property type="evidence" value="ECO:0007669"/>
    <property type="project" value="InterPro"/>
</dbReference>
<feature type="domain" description="HAMP" evidence="14">
    <location>
        <begin position="212"/>
        <end position="265"/>
    </location>
</feature>
<dbReference type="Pfam" id="PF00015">
    <property type="entry name" value="MCPsignal"/>
    <property type="match status" value="1"/>
</dbReference>
<dbReference type="InterPro" id="IPR004089">
    <property type="entry name" value="MCPsignal_dom"/>
</dbReference>
<evidence type="ECO:0000256" key="9">
    <source>
        <dbReference type="PROSITE-ProRule" id="PRU00284"/>
    </source>
</evidence>
<name>A0A0C2YG24_PARME</name>
<dbReference type="Gene3D" id="3.30.450.20">
    <property type="entry name" value="PAS domain"/>
    <property type="match status" value="1"/>
</dbReference>
<evidence type="ECO:0000259" key="13">
    <source>
        <dbReference type="PROSITE" id="PS50192"/>
    </source>
</evidence>
<dbReference type="PANTHER" id="PTHR32089:SF112">
    <property type="entry name" value="LYSOZYME-LIKE PROTEIN-RELATED"/>
    <property type="match status" value="1"/>
</dbReference>
<dbReference type="SUPFAM" id="SSF58104">
    <property type="entry name" value="Methyl-accepting chemotaxis protein (MCP) signaling domain"/>
    <property type="match status" value="1"/>
</dbReference>
<evidence type="ECO:0000256" key="2">
    <source>
        <dbReference type="ARBA" id="ARBA00022475"/>
    </source>
</evidence>
<comment type="caution">
    <text evidence="15">The sequence shown here is derived from an EMBL/GenBank/DDBJ whole genome shotgun (WGS) entry which is preliminary data.</text>
</comment>
<feature type="domain" description="Methyl-accepting transducer" evidence="12">
    <location>
        <begin position="305"/>
        <end position="527"/>
    </location>
</feature>
<comment type="subcellular location">
    <subcellularLocation>
        <location evidence="1">Cell inner membrane</location>
        <topology evidence="1">Multi-pass membrane protein</topology>
    </subcellularLocation>
</comment>
<dbReference type="GO" id="GO:0035438">
    <property type="term" value="F:cyclic-di-GMP binding"/>
    <property type="evidence" value="ECO:0007669"/>
    <property type="project" value="InterPro"/>
</dbReference>
<keyword evidence="3" id="KW-0997">Cell inner membrane</keyword>
<keyword evidence="6 11" id="KW-0472">Membrane</keyword>
<evidence type="ECO:0000259" key="12">
    <source>
        <dbReference type="PROSITE" id="PS50111"/>
    </source>
</evidence>
<feature type="coiled-coil region" evidence="10">
    <location>
        <begin position="257"/>
        <end position="286"/>
    </location>
</feature>
<dbReference type="AlphaFoldDB" id="A0A0C2YG24"/>
<keyword evidence="5 11" id="KW-1133">Transmembrane helix</keyword>
<dbReference type="SUPFAM" id="SSF158472">
    <property type="entry name" value="HAMP domain-like"/>
    <property type="match status" value="1"/>
</dbReference>
<protein>
    <submittedName>
        <fullName evidence="15">Methyl-accepting chemotaxis protein</fullName>
    </submittedName>
</protein>
<keyword evidence="7 9" id="KW-0807">Transducer</keyword>
<keyword evidence="10" id="KW-0175">Coiled coil</keyword>
<dbReference type="EMBL" id="JXSL01000027">
    <property type="protein sequence ID" value="KIL98679.1"/>
    <property type="molecule type" value="Genomic_DNA"/>
</dbReference>
<dbReference type="RefSeq" id="WP_082036576.1">
    <property type="nucleotide sequence ID" value="NZ_JXSL01000027.1"/>
</dbReference>
<evidence type="ECO:0000256" key="6">
    <source>
        <dbReference type="ARBA" id="ARBA00023136"/>
    </source>
</evidence>
<proteinExistence type="inferred from homology"/>
<dbReference type="Pfam" id="PF17200">
    <property type="entry name" value="sCache_2"/>
    <property type="match status" value="1"/>
</dbReference>
<evidence type="ECO:0000313" key="15">
    <source>
        <dbReference type="EMBL" id="KIL98679.1"/>
    </source>
</evidence>
<feature type="transmembrane region" description="Helical" evidence="11">
    <location>
        <begin position="192"/>
        <end position="212"/>
    </location>
</feature>
<dbReference type="GO" id="GO:0005886">
    <property type="term" value="C:plasma membrane"/>
    <property type="evidence" value="ECO:0007669"/>
    <property type="project" value="UniProtKB-SubCell"/>
</dbReference>
<dbReference type="PRINTS" id="PR00260">
    <property type="entry name" value="CHEMTRNSDUCR"/>
</dbReference>